<dbReference type="AlphaFoldDB" id="A0A183APW4"/>
<name>A0A183APW4_9TREM</name>
<organism evidence="4">
    <name type="scientific">Echinostoma caproni</name>
    <dbReference type="NCBI Taxonomy" id="27848"/>
    <lineage>
        <taxon>Eukaryota</taxon>
        <taxon>Metazoa</taxon>
        <taxon>Spiralia</taxon>
        <taxon>Lophotrochozoa</taxon>
        <taxon>Platyhelminthes</taxon>
        <taxon>Trematoda</taxon>
        <taxon>Digenea</taxon>
        <taxon>Plagiorchiida</taxon>
        <taxon>Echinostomata</taxon>
        <taxon>Echinostomatoidea</taxon>
        <taxon>Echinostomatidae</taxon>
        <taxon>Echinostoma</taxon>
    </lineage>
</organism>
<keyword evidence="3" id="KW-1185">Reference proteome</keyword>
<proteinExistence type="predicted"/>
<reference evidence="4" key="1">
    <citation type="submission" date="2016-06" db="UniProtKB">
        <authorList>
            <consortium name="WormBaseParasite"/>
        </authorList>
    </citation>
    <scope>IDENTIFICATION</scope>
</reference>
<reference evidence="2 3" key="2">
    <citation type="submission" date="2018-11" db="EMBL/GenBank/DDBJ databases">
        <authorList>
            <consortium name="Pathogen Informatics"/>
        </authorList>
    </citation>
    <scope>NUCLEOTIDE SEQUENCE [LARGE SCALE GENOMIC DNA]</scope>
    <source>
        <strain evidence="2 3">Egypt</strain>
    </source>
</reference>
<gene>
    <name evidence="2" type="ORF">ECPE_LOCUS8999</name>
</gene>
<sequence>MSWFLGGVKAKVNLVNTGPVEENLDKTTEADKQETTLNGELVKYANSLASGRNKPYKLIHMKLNKEGHLEVEMQFDVTGVKFSQKKKDIIQRLQRVAEQHKSVFVMSDFDITGNPTQSDKPAAIYELQKPEKPSE</sequence>
<dbReference type="WBParaSite" id="ECPE_0000902701-mRNA-1">
    <property type="protein sequence ID" value="ECPE_0000902701-mRNA-1"/>
    <property type="gene ID" value="ECPE_0000902701"/>
</dbReference>
<evidence type="ECO:0000313" key="4">
    <source>
        <dbReference type="WBParaSite" id="ECPE_0000902701-mRNA-1"/>
    </source>
</evidence>
<accession>A0A183APW4</accession>
<evidence type="ECO:0000313" key="2">
    <source>
        <dbReference type="EMBL" id="VDP84565.1"/>
    </source>
</evidence>
<evidence type="ECO:0000313" key="3">
    <source>
        <dbReference type="Proteomes" id="UP000272942"/>
    </source>
</evidence>
<dbReference type="EMBL" id="UZAN01046773">
    <property type="protein sequence ID" value="VDP84565.1"/>
    <property type="molecule type" value="Genomic_DNA"/>
</dbReference>
<feature type="region of interest" description="Disordered" evidence="1">
    <location>
        <begin position="111"/>
        <end position="135"/>
    </location>
</feature>
<evidence type="ECO:0000256" key="1">
    <source>
        <dbReference type="SAM" id="MobiDB-lite"/>
    </source>
</evidence>
<protein>
    <submittedName>
        <fullName evidence="4">Replication terminator protein</fullName>
    </submittedName>
</protein>
<dbReference type="Proteomes" id="UP000272942">
    <property type="component" value="Unassembled WGS sequence"/>
</dbReference>